<dbReference type="EMBL" id="DUZY01000002">
    <property type="protein sequence ID" value="DAD27044.1"/>
    <property type="molecule type" value="Genomic_DNA"/>
</dbReference>
<dbReference type="Proteomes" id="UP000607653">
    <property type="component" value="Unassembled WGS sequence"/>
</dbReference>
<protein>
    <submittedName>
        <fullName evidence="1">Uncharacterized protein</fullName>
    </submittedName>
</protein>
<dbReference type="AlphaFoldDB" id="A0A822XZI0"/>
<evidence type="ECO:0000313" key="2">
    <source>
        <dbReference type="Proteomes" id="UP000607653"/>
    </source>
</evidence>
<evidence type="ECO:0000313" key="1">
    <source>
        <dbReference type="EMBL" id="DAD27044.1"/>
    </source>
</evidence>
<comment type="caution">
    <text evidence="1">The sequence shown here is derived from an EMBL/GenBank/DDBJ whole genome shotgun (WGS) entry which is preliminary data.</text>
</comment>
<keyword evidence="2" id="KW-1185">Reference proteome</keyword>
<accession>A0A822XZI0</accession>
<reference evidence="1 2" key="1">
    <citation type="journal article" date="2020" name="Mol. Biol. Evol.">
        <title>Distinct Expression and Methylation Patterns for Genes with Different Fates following a Single Whole-Genome Duplication in Flowering Plants.</title>
        <authorList>
            <person name="Shi T."/>
            <person name="Rahmani R.S."/>
            <person name="Gugger P.F."/>
            <person name="Wang M."/>
            <person name="Li H."/>
            <person name="Zhang Y."/>
            <person name="Li Z."/>
            <person name="Wang Q."/>
            <person name="Van de Peer Y."/>
            <person name="Marchal K."/>
            <person name="Chen J."/>
        </authorList>
    </citation>
    <scope>NUCLEOTIDE SEQUENCE [LARGE SCALE GENOMIC DNA]</scope>
    <source>
        <tissue evidence="1">Leaf</tissue>
    </source>
</reference>
<gene>
    <name evidence="1" type="ORF">HUJ06_028512</name>
</gene>
<proteinExistence type="predicted"/>
<sequence length="53" mass="5774">MSSFQVVGLDKSGTPIEGKLNGSLGTGFSFISSLSELDWNWFCNYNCKLVTHG</sequence>
<name>A0A822XZI0_NELNU</name>
<organism evidence="1 2">
    <name type="scientific">Nelumbo nucifera</name>
    <name type="common">Sacred lotus</name>
    <dbReference type="NCBI Taxonomy" id="4432"/>
    <lineage>
        <taxon>Eukaryota</taxon>
        <taxon>Viridiplantae</taxon>
        <taxon>Streptophyta</taxon>
        <taxon>Embryophyta</taxon>
        <taxon>Tracheophyta</taxon>
        <taxon>Spermatophyta</taxon>
        <taxon>Magnoliopsida</taxon>
        <taxon>Proteales</taxon>
        <taxon>Nelumbonaceae</taxon>
        <taxon>Nelumbo</taxon>
    </lineage>
</organism>